<feature type="binding site" evidence="7">
    <location>
        <position position="168"/>
    </location>
    <ligand>
        <name>NADP(+)</name>
        <dbReference type="ChEBI" id="CHEBI:58349"/>
    </ligand>
</feature>
<keyword evidence="4 7" id="KW-0521">NADP</keyword>
<sequence>MTFHGTSESSPSQSPTVEDVTVIIFGASGDLTARKLIPALYRLRRNGFLGDKSQIIGVARREKSDEQFRDEMEEAVREHVRTPPSDEQWSDFAGRLYYRRADLTEPDDFPKLRKAVEKQEEERGLSGRRIVYLATAPELFAPSVEALDKAGMIPGAEERDRLRVVIEKPFGHDLESAQKLSHELGRMLAEEQIYRIDHYLGKETVQNILLFRFGNAIFEPLFNRTHVDHVQITVAESQGIEGGRGGYYDKSGALRDVLQNHVLQLLCLVGMEPPALFEGEYIRDEKLKVLQALAPGRSGALPSWAVAGQYAASAVNGERVKAYVDEERIPADSNRETFVAMEVRLDNWRWAGVPFYLRTGKRLASRVTEIAIQFKHPPMNLFSTVECEGTMCDLVEARPNTLIFHIQPNESISLSFSAKRPGMQYQVQPVDMDFDYSESFQIEMPEAYERLLLDVMRGDSTLFTRSDELEAAWRFVDPILQAWEQPTHRPELYPAGTWGPKAAEQLLARSGRTWRQPEG</sequence>
<accession>A0A517ZCJ6</accession>
<feature type="domain" description="Glucose-6-phosphate dehydrogenase C-terminal" evidence="9">
    <location>
        <begin position="210"/>
        <end position="515"/>
    </location>
</feature>
<dbReference type="GO" id="GO:0050661">
    <property type="term" value="F:NADP binding"/>
    <property type="evidence" value="ECO:0007669"/>
    <property type="project" value="UniProtKB-UniRule"/>
</dbReference>
<comment type="similarity">
    <text evidence="2 7">Belongs to the glucose-6-phosphate dehydrogenase family.</text>
</comment>
<dbReference type="AlphaFoldDB" id="A0A517ZCJ6"/>
<dbReference type="InterPro" id="IPR022674">
    <property type="entry name" value="G6P_DH_NAD-bd"/>
</dbReference>
<feature type="domain" description="Glucose-6-phosphate dehydrogenase NAD-binding" evidence="8">
    <location>
        <begin position="23"/>
        <end position="207"/>
    </location>
</feature>
<feature type="active site" description="Proton acceptor" evidence="7">
    <location>
        <position position="261"/>
    </location>
</feature>
<dbReference type="HAMAP" id="MF_00966">
    <property type="entry name" value="G6PD"/>
    <property type="match status" value="1"/>
</dbReference>
<dbReference type="GO" id="GO:0004345">
    <property type="term" value="F:glucose-6-phosphate dehydrogenase activity"/>
    <property type="evidence" value="ECO:0007669"/>
    <property type="project" value="UniProtKB-UniRule"/>
</dbReference>
<keyword evidence="11" id="KW-1185">Reference proteome</keyword>
<feature type="binding site" evidence="7">
    <location>
        <begin position="102"/>
        <end position="103"/>
    </location>
    <ligand>
        <name>NADP(+)</name>
        <dbReference type="ChEBI" id="CHEBI:58349"/>
    </ligand>
</feature>
<evidence type="ECO:0000256" key="4">
    <source>
        <dbReference type="ARBA" id="ARBA00022857"/>
    </source>
</evidence>
<dbReference type="Pfam" id="PF00479">
    <property type="entry name" value="G6PD_N"/>
    <property type="match status" value="1"/>
</dbReference>
<dbReference type="InterPro" id="IPR036291">
    <property type="entry name" value="NAD(P)-bd_dom_sf"/>
</dbReference>
<feature type="binding site" evidence="7">
    <location>
        <position position="256"/>
    </location>
    <ligand>
        <name>substrate</name>
    </ligand>
</feature>
<evidence type="ECO:0000256" key="7">
    <source>
        <dbReference type="HAMAP-Rule" id="MF_00966"/>
    </source>
</evidence>
<evidence type="ECO:0000313" key="10">
    <source>
        <dbReference type="EMBL" id="QDU40171.1"/>
    </source>
</evidence>
<feature type="binding site" evidence="7">
    <location>
        <position position="202"/>
    </location>
    <ligand>
        <name>substrate</name>
    </ligand>
</feature>
<dbReference type="GO" id="GO:0009051">
    <property type="term" value="P:pentose-phosphate shunt, oxidative branch"/>
    <property type="evidence" value="ECO:0007669"/>
    <property type="project" value="TreeGrafter"/>
</dbReference>
<feature type="binding site" evidence="7">
    <location>
        <position position="198"/>
    </location>
    <ligand>
        <name>substrate</name>
    </ligand>
</feature>
<feature type="binding site" evidence="7">
    <location>
        <position position="60"/>
    </location>
    <ligand>
        <name>NADP(+)</name>
        <dbReference type="ChEBI" id="CHEBI:58349"/>
    </ligand>
</feature>
<dbReference type="Gene3D" id="3.30.360.10">
    <property type="entry name" value="Dihydrodipicolinate Reductase, domain 2"/>
    <property type="match status" value="1"/>
</dbReference>
<evidence type="ECO:0000256" key="1">
    <source>
        <dbReference type="ARBA" id="ARBA00004937"/>
    </source>
</evidence>
<dbReference type="InterPro" id="IPR019796">
    <property type="entry name" value="G6P_DH_AS"/>
</dbReference>
<dbReference type="Gene3D" id="3.40.50.720">
    <property type="entry name" value="NAD(P)-binding Rossmann-like Domain"/>
    <property type="match status" value="1"/>
</dbReference>
<evidence type="ECO:0000256" key="5">
    <source>
        <dbReference type="ARBA" id="ARBA00023002"/>
    </source>
</evidence>
<dbReference type="SUPFAM" id="SSF51735">
    <property type="entry name" value="NAD(P)-binding Rossmann-fold domains"/>
    <property type="match status" value="1"/>
</dbReference>
<dbReference type="EMBL" id="CP036275">
    <property type="protein sequence ID" value="QDU40171.1"/>
    <property type="molecule type" value="Genomic_DNA"/>
</dbReference>
<dbReference type="GO" id="GO:0006006">
    <property type="term" value="P:glucose metabolic process"/>
    <property type="evidence" value="ECO:0007669"/>
    <property type="project" value="UniProtKB-KW"/>
</dbReference>
<dbReference type="UniPathway" id="UPA00115">
    <property type="reaction ID" value="UER00408"/>
</dbReference>
<protein>
    <recommendedName>
        <fullName evidence="7">Glucose-6-phosphate 1-dehydrogenase</fullName>
        <shortName evidence="7">G6PD</shortName>
        <ecNumber evidence="7">1.1.1.49</ecNumber>
    </recommendedName>
</protein>
<evidence type="ECO:0000259" key="8">
    <source>
        <dbReference type="Pfam" id="PF00479"/>
    </source>
</evidence>
<dbReference type="PANTHER" id="PTHR23429:SF0">
    <property type="entry name" value="GLUCOSE-6-PHOSPHATE 1-DEHYDROGENASE"/>
    <property type="match status" value="1"/>
</dbReference>
<reference evidence="10 11" key="1">
    <citation type="submission" date="2019-02" db="EMBL/GenBank/DDBJ databases">
        <title>Deep-cultivation of Planctomycetes and their phenomic and genomic characterization uncovers novel biology.</title>
        <authorList>
            <person name="Wiegand S."/>
            <person name="Jogler M."/>
            <person name="Boedeker C."/>
            <person name="Pinto D."/>
            <person name="Vollmers J."/>
            <person name="Rivas-Marin E."/>
            <person name="Kohn T."/>
            <person name="Peeters S.H."/>
            <person name="Heuer A."/>
            <person name="Rast P."/>
            <person name="Oberbeckmann S."/>
            <person name="Bunk B."/>
            <person name="Jeske O."/>
            <person name="Meyerdierks A."/>
            <person name="Storesund J.E."/>
            <person name="Kallscheuer N."/>
            <person name="Luecker S."/>
            <person name="Lage O.M."/>
            <person name="Pohl T."/>
            <person name="Merkel B.J."/>
            <person name="Hornburger P."/>
            <person name="Mueller R.-W."/>
            <person name="Bruemmer F."/>
            <person name="Labrenz M."/>
            <person name="Spormann A.M."/>
            <person name="Op den Camp H."/>
            <person name="Overmann J."/>
            <person name="Amann R."/>
            <person name="Jetten M.S.M."/>
            <person name="Mascher T."/>
            <person name="Medema M.H."/>
            <person name="Devos D.P."/>
            <person name="Kaster A.-K."/>
            <person name="Ovreas L."/>
            <person name="Rohde M."/>
            <person name="Galperin M.Y."/>
            <person name="Jogler C."/>
        </authorList>
    </citation>
    <scope>NUCLEOTIDE SEQUENCE [LARGE SCALE GENOMIC DNA]</scope>
    <source>
        <strain evidence="10 11">Mal4</strain>
    </source>
</reference>
<keyword evidence="3 7" id="KW-0313">Glucose metabolism</keyword>
<keyword evidence="6 7" id="KW-0119">Carbohydrate metabolism</keyword>
<comment type="function">
    <text evidence="7">Catalyzes the oxidation of glucose 6-phosphate to 6-phosphogluconolactone.</text>
</comment>
<evidence type="ECO:0000256" key="2">
    <source>
        <dbReference type="ARBA" id="ARBA00009975"/>
    </source>
</evidence>
<dbReference type="GO" id="GO:0005829">
    <property type="term" value="C:cytosol"/>
    <property type="evidence" value="ECO:0007669"/>
    <property type="project" value="TreeGrafter"/>
</dbReference>
<evidence type="ECO:0000256" key="3">
    <source>
        <dbReference type="ARBA" id="ARBA00022526"/>
    </source>
</evidence>
<comment type="caution">
    <text evidence="7">Lacks conserved residue(s) required for the propagation of feature annotation.</text>
</comment>
<dbReference type="NCBIfam" id="TIGR00871">
    <property type="entry name" value="zwf"/>
    <property type="match status" value="1"/>
</dbReference>
<comment type="pathway">
    <text evidence="1 7">Carbohydrate degradation; pentose phosphate pathway; D-ribulose 5-phosphate from D-glucose 6-phosphate (oxidative stage): step 1/3.</text>
</comment>
<organism evidence="10 11">
    <name type="scientific">Maioricimonas rarisocia</name>
    <dbReference type="NCBI Taxonomy" id="2528026"/>
    <lineage>
        <taxon>Bacteria</taxon>
        <taxon>Pseudomonadati</taxon>
        <taxon>Planctomycetota</taxon>
        <taxon>Planctomycetia</taxon>
        <taxon>Planctomycetales</taxon>
        <taxon>Planctomycetaceae</taxon>
        <taxon>Maioricimonas</taxon>
    </lineage>
</organism>
<dbReference type="Proteomes" id="UP000320496">
    <property type="component" value="Chromosome"/>
</dbReference>
<dbReference type="PANTHER" id="PTHR23429">
    <property type="entry name" value="GLUCOSE-6-PHOSPHATE 1-DEHYDROGENASE G6PD"/>
    <property type="match status" value="1"/>
</dbReference>
<evidence type="ECO:0000256" key="6">
    <source>
        <dbReference type="ARBA" id="ARBA00023277"/>
    </source>
</evidence>
<feature type="binding site" evidence="7">
    <location>
        <position position="361"/>
    </location>
    <ligand>
        <name>substrate</name>
    </ligand>
</feature>
<dbReference type="OrthoDB" id="9802739at2"/>
<dbReference type="Pfam" id="PF02781">
    <property type="entry name" value="G6PD_C"/>
    <property type="match status" value="1"/>
</dbReference>
<dbReference type="InterPro" id="IPR001282">
    <property type="entry name" value="G6P_DH"/>
</dbReference>
<evidence type="ECO:0000313" key="11">
    <source>
        <dbReference type="Proteomes" id="UP000320496"/>
    </source>
</evidence>
<dbReference type="PIRSF" id="PIRSF000110">
    <property type="entry name" value="G6PD"/>
    <property type="match status" value="1"/>
</dbReference>
<dbReference type="EC" id="1.1.1.49" evidence="7"/>
<dbReference type="InterPro" id="IPR022675">
    <property type="entry name" value="G6P_DH_C"/>
</dbReference>
<gene>
    <name evidence="7 10" type="primary">zwf</name>
    <name evidence="10" type="ORF">Mal4_45260</name>
</gene>
<dbReference type="PROSITE" id="PS00069">
    <property type="entry name" value="G6P_DEHYDROGENASE"/>
    <property type="match status" value="1"/>
</dbReference>
<comment type="catalytic activity">
    <reaction evidence="7">
        <text>D-glucose 6-phosphate + NADP(+) = 6-phospho-D-glucono-1,5-lactone + NADPH + H(+)</text>
        <dbReference type="Rhea" id="RHEA:15841"/>
        <dbReference type="ChEBI" id="CHEBI:15378"/>
        <dbReference type="ChEBI" id="CHEBI:57783"/>
        <dbReference type="ChEBI" id="CHEBI:57955"/>
        <dbReference type="ChEBI" id="CHEBI:58349"/>
        <dbReference type="ChEBI" id="CHEBI:61548"/>
        <dbReference type="EC" id="1.1.1.49"/>
    </reaction>
</comment>
<name>A0A517ZCJ6_9PLAN</name>
<dbReference type="RefSeq" id="WP_145371285.1">
    <property type="nucleotide sequence ID" value="NZ_CP036275.1"/>
</dbReference>
<dbReference type="KEGG" id="mri:Mal4_45260"/>
<evidence type="ECO:0000259" key="9">
    <source>
        <dbReference type="Pfam" id="PF02781"/>
    </source>
</evidence>
<dbReference type="SUPFAM" id="SSF55347">
    <property type="entry name" value="Glyceraldehyde-3-phosphate dehydrogenase-like, C-terminal domain"/>
    <property type="match status" value="1"/>
</dbReference>
<keyword evidence="5 7" id="KW-0560">Oxidoreductase</keyword>
<feature type="binding site" evidence="7">
    <location>
        <position position="236"/>
    </location>
    <ligand>
        <name>substrate</name>
    </ligand>
</feature>
<dbReference type="PRINTS" id="PR00079">
    <property type="entry name" value="G6PDHDRGNASE"/>
</dbReference>
<proteinExistence type="inferred from homology"/>